<dbReference type="AlphaFoldDB" id="A0A5Q4BFT9"/>
<organism evidence="1 2">
    <name type="scientific">Colletotrichum shisoi</name>
    <dbReference type="NCBI Taxonomy" id="2078593"/>
    <lineage>
        <taxon>Eukaryota</taxon>
        <taxon>Fungi</taxon>
        <taxon>Dikarya</taxon>
        <taxon>Ascomycota</taxon>
        <taxon>Pezizomycotina</taxon>
        <taxon>Sordariomycetes</taxon>
        <taxon>Hypocreomycetidae</taxon>
        <taxon>Glomerellales</taxon>
        <taxon>Glomerellaceae</taxon>
        <taxon>Colletotrichum</taxon>
        <taxon>Colletotrichum destructivum species complex</taxon>
    </lineage>
</organism>
<protein>
    <submittedName>
        <fullName evidence="1">Uncharacterized protein</fullName>
    </submittedName>
</protein>
<name>A0A5Q4BFT9_9PEZI</name>
<evidence type="ECO:0000313" key="1">
    <source>
        <dbReference type="EMBL" id="TQN65802.1"/>
    </source>
</evidence>
<reference evidence="1 2" key="1">
    <citation type="journal article" date="2019" name="Sci. Rep.">
        <title>Colletotrichum shisoi sp. nov., an anthracnose pathogen of Perilla frutescens in Japan: molecular phylogenetic, morphological and genomic evidence.</title>
        <authorList>
            <person name="Gan P."/>
            <person name="Tsushima A."/>
            <person name="Hiroyama R."/>
            <person name="Narusaka M."/>
            <person name="Takano Y."/>
            <person name="Narusaka Y."/>
            <person name="Kawaradani M."/>
            <person name="Damm U."/>
            <person name="Shirasu K."/>
        </authorList>
    </citation>
    <scope>NUCLEOTIDE SEQUENCE [LARGE SCALE GENOMIC DNA]</scope>
    <source>
        <strain evidence="1 2">PG-2018a</strain>
    </source>
</reference>
<dbReference type="OrthoDB" id="4842973at2759"/>
<sequence length="268" mass="30860">MKVPVVLRGKENFEEWDKSIHQHFSDNGQLAVIIFEDMEPFKEGLELVQSHKVCSEAYYFVLNSIDDAILLALSAHGLIQKQGRPWRLYQAANSLFGRDHEFIASTITKLTEAKFSDFTSTEVFLSYFHLGRICLEEDSKSQTISLLLLNAIKDQYGEVHRTHIRRRRLIWEDLVADLREVDHQEKPDSKLSGRWYQNKSHVYNILTKSLDDVVLSGLEAHGKLHVTPWELYETIRKYCKPTPAESIGLMDKLRDMKISDSPTPAASV</sequence>
<dbReference type="Proteomes" id="UP000326340">
    <property type="component" value="Unassembled WGS sequence"/>
</dbReference>
<dbReference type="EMBL" id="PUHP01001448">
    <property type="protein sequence ID" value="TQN65802.1"/>
    <property type="molecule type" value="Genomic_DNA"/>
</dbReference>
<keyword evidence="2" id="KW-1185">Reference proteome</keyword>
<proteinExistence type="predicted"/>
<accession>A0A5Q4BFT9</accession>
<evidence type="ECO:0000313" key="2">
    <source>
        <dbReference type="Proteomes" id="UP000326340"/>
    </source>
</evidence>
<comment type="caution">
    <text evidence="1">The sequence shown here is derived from an EMBL/GenBank/DDBJ whole genome shotgun (WGS) entry which is preliminary data.</text>
</comment>
<gene>
    <name evidence="1" type="ORF">CSHISOI_09789</name>
</gene>
<feature type="non-terminal residue" evidence="1">
    <location>
        <position position="268"/>
    </location>
</feature>